<dbReference type="RefSeq" id="WP_141990067.1">
    <property type="nucleotide sequence ID" value="NZ_VFRA01000001.1"/>
</dbReference>
<evidence type="ECO:0000256" key="1">
    <source>
        <dbReference type="SAM" id="Phobius"/>
    </source>
</evidence>
<dbReference type="EMBL" id="VFRA01000001">
    <property type="protein sequence ID" value="TQO19601.1"/>
    <property type="molecule type" value="Genomic_DNA"/>
</dbReference>
<reference evidence="2 3" key="1">
    <citation type="submission" date="2019-06" db="EMBL/GenBank/DDBJ databases">
        <title>Sequencing the genomes of 1000 actinobacteria strains.</title>
        <authorList>
            <person name="Klenk H.-P."/>
        </authorList>
    </citation>
    <scope>NUCLEOTIDE SEQUENCE [LARGE SCALE GENOMIC DNA]</scope>
    <source>
        <strain evidence="2 3">DSM 21947</strain>
    </source>
</reference>
<dbReference type="OrthoDB" id="5126301at2"/>
<sequence>MNNLTIANFLQDPRPPSTDWPLEPLTWDGLATIIAAAIAALVVVAGYFLQQHFARRERRALIYSEALRAVADYLESPYLIRRKDGSAETRQRLVSHVSEIQSRIAFYTSLLRLHAPVKVNEAYDALVRLARDEAGRNMTAAWHEKPVRSGRFVPLGKGKEFDRSRSGIAMAVVLKAMGAR</sequence>
<feature type="transmembrane region" description="Helical" evidence="1">
    <location>
        <begin position="29"/>
        <end position="49"/>
    </location>
</feature>
<comment type="caution">
    <text evidence="2">The sequence shown here is derived from an EMBL/GenBank/DDBJ whole genome shotgun (WGS) entry which is preliminary data.</text>
</comment>
<name>A0A8H2K8G9_9MICO</name>
<accession>A0A8H2K8G9</accession>
<protein>
    <submittedName>
        <fullName evidence="2">Uncharacterized protein</fullName>
    </submittedName>
</protein>
<evidence type="ECO:0000313" key="2">
    <source>
        <dbReference type="EMBL" id="TQO19601.1"/>
    </source>
</evidence>
<keyword evidence="1" id="KW-0812">Transmembrane</keyword>
<dbReference type="Proteomes" id="UP000316560">
    <property type="component" value="Unassembled WGS sequence"/>
</dbReference>
<evidence type="ECO:0000313" key="3">
    <source>
        <dbReference type="Proteomes" id="UP000316560"/>
    </source>
</evidence>
<keyword evidence="1" id="KW-0472">Membrane</keyword>
<keyword evidence="1" id="KW-1133">Transmembrane helix</keyword>
<organism evidence="2 3">
    <name type="scientific">Rhodoglobus vestalii</name>
    <dbReference type="NCBI Taxonomy" id="193384"/>
    <lineage>
        <taxon>Bacteria</taxon>
        <taxon>Bacillati</taxon>
        <taxon>Actinomycetota</taxon>
        <taxon>Actinomycetes</taxon>
        <taxon>Micrococcales</taxon>
        <taxon>Microbacteriaceae</taxon>
        <taxon>Rhodoglobus</taxon>
    </lineage>
</organism>
<proteinExistence type="predicted"/>
<dbReference type="AlphaFoldDB" id="A0A8H2K8G9"/>
<gene>
    <name evidence="2" type="ORF">FB472_1168</name>
</gene>
<keyword evidence="3" id="KW-1185">Reference proteome</keyword>